<sequence>MSGSDLQNLGRYQRLRRLVLAVLILVLFGLLLVGQSTFPPETPIHEAVEMIGILLIFLGIVGRLWCTLYIGGRKAGEVVTGGPYSMCRNPLYLFSSMAAAGVGAQMGSIVALLGFGAICAAAFHIVIRREEKFLAGEFGEAYRVYCARVPRFFPNPVLYQEGNTGRFEPRRLLQTLGDGLVFLIAMPVFELIDSAQVTGALPVLFRIP</sequence>
<accession>A0A8J6U3Q6</accession>
<keyword evidence="7" id="KW-1185">Reference proteome</keyword>
<organism evidence="6 7">
    <name type="scientific">Oryzicola mucosus</name>
    <dbReference type="NCBI Taxonomy" id="2767425"/>
    <lineage>
        <taxon>Bacteria</taxon>
        <taxon>Pseudomonadati</taxon>
        <taxon>Pseudomonadota</taxon>
        <taxon>Alphaproteobacteria</taxon>
        <taxon>Hyphomicrobiales</taxon>
        <taxon>Phyllobacteriaceae</taxon>
        <taxon>Oryzicola</taxon>
    </lineage>
</organism>
<dbReference type="GO" id="GO:0012505">
    <property type="term" value="C:endomembrane system"/>
    <property type="evidence" value="ECO:0007669"/>
    <property type="project" value="UniProtKB-SubCell"/>
</dbReference>
<evidence type="ECO:0000256" key="3">
    <source>
        <dbReference type="ARBA" id="ARBA00022989"/>
    </source>
</evidence>
<evidence type="ECO:0000256" key="2">
    <source>
        <dbReference type="ARBA" id="ARBA00022692"/>
    </source>
</evidence>
<feature type="transmembrane region" description="Helical" evidence="5">
    <location>
        <begin position="91"/>
        <end position="123"/>
    </location>
</feature>
<evidence type="ECO:0000256" key="4">
    <source>
        <dbReference type="ARBA" id="ARBA00023136"/>
    </source>
</evidence>
<protein>
    <submittedName>
        <fullName evidence="6">Isoprenylcysteine carboxylmethyltransferase family protein</fullName>
    </submittedName>
</protein>
<dbReference type="GO" id="GO:0016740">
    <property type="term" value="F:transferase activity"/>
    <property type="evidence" value="ECO:0007669"/>
    <property type="project" value="UniProtKB-ARBA"/>
</dbReference>
<dbReference type="RefSeq" id="WP_188162594.1">
    <property type="nucleotide sequence ID" value="NZ_JACVVX010000001.1"/>
</dbReference>
<name>A0A8J6U3Q6_9HYPH</name>
<dbReference type="Pfam" id="PF04191">
    <property type="entry name" value="PEMT"/>
    <property type="match status" value="1"/>
</dbReference>
<evidence type="ECO:0000256" key="1">
    <source>
        <dbReference type="ARBA" id="ARBA00004127"/>
    </source>
</evidence>
<feature type="transmembrane region" description="Helical" evidence="5">
    <location>
        <begin position="50"/>
        <end position="70"/>
    </location>
</feature>
<dbReference type="EMBL" id="JACVVX010000001">
    <property type="protein sequence ID" value="MBD0413140.1"/>
    <property type="molecule type" value="Genomic_DNA"/>
</dbReference>
<comment type="subcellular location">
    <subcellularLocation>
        <location evidence="1">Endomembrane system</location>
        <topology evidence="1">Multi-pass membrane protein</topology>
    </subcellularLocation>
</comment>
<evidence type="ECO:0000313" key="7">
    <source>
        <dbReference type="Proteomes" id="UP000643405"/>
    </source>
</evidence>
<proteinExistence type="predicted"/>
<feature type="transmembrane region" description="Helical" evidence="5">
    <location>
        <begin position="18"/>
        <end position="38"/>
    </location>
</feature>
<dbReference type="PANTHER" id="PTHR12714:SF24">
    <property type="entry name" value="SLR1182 PROTEIN"/>
    <property type="match status" value="1"/>
</dbReference>
<gene>
    <name evidence="6" type="ORF">ICI42_00530</name>
</gene>
<keyword evidence="3 5" id="KW-1133">Transmembrane helix</keyword>
<keyword evidence="4 5" id="KW-0472">Membrane</keyword>
<evidence type="ECO:0000256" key="5">
    <source>
        <dbReference type="SAM" id="Phobius"/>
    </source>
</evidence>
<evidence type="ECO:0000313" key="6">
    <source>
        <dbReference type="EMBL" id="MBD0413140.1"/>
    </source>
</evidence>
<dbReference type="Proteomes" id="UP000643405">
    <property type="component" value="Unassembled WGS sequence"/>
</dbReference>
<dbReference type="AlphaFoldDB" id="A0A8J6U3Q6"/>
<dbReference type="Gene3D" id="1.20.120.1630">
    <property type="match status" value="1"/>
</dbReference>
<dbReference type="InterPro" id="IPR007318">
    <property type="entry name" value="Phopholipid_MeTrfase"/>
</dbReference>
<dbReference type="PANTHER" id="PTHR12714">
    <property type="entry name" value="PROTEIN-S ISOPRENYLCYSTEINE O-METHYLTRANSFERASE"/>
    <property type="match status" value="1"/>
</dbReference>
<keyword evidence="2 5" id="KW-0812">Transmembrane</keyword>
<reference evidence="6" key="1">
    <citation type="submission" date="2020-09" db="EMBL/GenBank/DDBJ databases">
        <title>Genome seq and assembly of Tianweitania sp.</title>
        <authorList>
            <person name="Chhetri G."/>
        </authorList>
    </citation>
    <scope>NUCLEOTIDE SEQUENCE</scope>
    <source>
        <strain evidence="6">Rool2</strain>
    </source>
</reference>
<comment type="caution">
    <text evidence="6">The sequence shown here is derived from an EMBL/GenBank/DDBJ whole genome shotgun (WGS) entry which is preliminary data.</text>
</comment>